<comment type="cofactor">
    <cofactor evidence="1">
        <name>pyridoxal 5'-phosphate</name>
        <dbReference type="ChEBI" id="CHEBI:597326"/>
    </cofactor>
</comment>
<dbReference type="Proteomes" id="UP000267464">
    <property type="component" value="Unassembled WGS sequence"/>
</dbReference>
<dbReference type="OrthoDB" id="9766472at2"/>
<dbReference type="InterPro" id="IPR015422">
    <property type="entry name" value="PyrdxlP-dep_Trfase_small"/>
</dbReference>
<dbReference type="GO" id="GO:0016747">
    <property type="term" value="F:acyltransferase activity, transferring groups other than amino-acyl groups"/>
    <property type="evidence" value="ECO:0007669"/>
    <property type="project" value="InterPro"/>
</dbReference>
<dbReference type="AlphaFoldDB" id="A0A3N7HIS2"/>
<dbReference type="InterPro" id="IPR016181">
    <property type="entry name" value="Acyl_CoA_acyltransferase"/>
</dbReference>
<keyword evidence="4" id="KW-0032">Aminotransferase</keyword>
<gene>
    <name evidence="4" type="ORF">DZC73_28315</name>
</gene>
<dbReference type="Pfam" id="PF00266">
    <property type="entry name" value="Aminotran_5"/>
    <property type="match status" value="1"/>
</dbReference>
<evidence type="ECO:0000256" key="2">
    <source>
        <dbReference type="ARBA" id="ARBA00022898"/>
    </source>
</evidence>
<dbReference type="GO" id="GO:0019265">
    <property type="term" value="P:glycine biosynthetic process, by transamination of glyoxylate"/>
    <property type="evidence" value="ECO:0007669"/>
    <property type="project" value="TreeGrafter"/>
</dbReference>
<evidence type="ECO:0000256" key="1">
    <source>
        <dbReference type="ARBA" id="ARBA00001933"/>
    </source>
</evidence>
<evidence type="ECO:0000259" key="3">
    <source>
        <dbReference type="PROSITE" id="PS51186"/>
    </source>
</evidence>
<protein>
    <submittedName>
        <fullName evidence="4">Aminotransferase class V-fold PLP-dependent enzyme</fullName>
    </submittedName>
</protein>
<keyword evidence="5" id="KW-1185">Reference proteome</keyword>
<dbReference type="InterPro" id="IPR015424">
    <property type="entry name" value="PyrdxlP-dep_Trfase"/>
</dbReference>
<sequence length="546" mass="59709">MNGSLRFKVADTPAEFEAIHRLNYRTFVEEIPQHPPNEARRLVDRFHAENTYAVCMDGDALVGMIAGRCNRPFSLDQKLADIDAFLPPHRKIVEVRLLAVDRPYRKREVFARLAGVLATCFRSQGCDVAIISGTLRETRLYQHLGFRPFGPLVGQAPAQFQPMVLTLDDYAGHVAHLEAMGGRRETCLMPGPVAVRAAVSEAFARAPISHRSAEFKGMLGRVRGRLQALSGAHDALVMPGSGTLANDAIGAQLATQGRPGVVLSNGEFGDRLIEHARRWRLPLHVLRAGWGQGFDAVQLQALMARARPSWVWMVACETSTGVRNDLGPVRALCREHGADLCVDAVSALGLQAIDLSGVRFASAVSGKALGAYPGLAIVCHDGRLADVGSVPRCLDLAMCRDTGGVPFTQSSNLVAALDAAMDLDWPPRWREVAAADRLLRDELRRRGFSLVAREGMAMPGVITVALGPQIPAARLARRMERSGYRIAHQSEYLIRRNWVQLCLMGEWDPHAVEILPDVFATNARACAERVPTRRSDSAPRIETVPG</sequence>
<reference evidence="4 5" key="1">
    <citation type="submission" date="2018-08" db="EMBL/GenBank/DDBJ databases">
        <authorList>
            <person name="Khan S.A."/>
            <person name="Jeon C.O."/>
            <person name="Chun B.H."/>
            <person name="Jeong S.E."/>
        </authorList>
    </citation>
    <scope>NUCLEOTIDE SEQUENCE [LARGE SCALE GENOMIC DNA]</scope>
    <source>
        <strain evidence="4 5">S-16</strain>
    </source>
</reference>
<dbReference type="EMBL" id="QUSW01000011">
    <property type="protein sequence ID" value="RQP21393.1"/>
    <property type="molecule type" value="Genomic_DNA"/>
</dbReference>
<dbReference type="Pfam" id="PF21926">
    <property type="entry name" value="FeeM"/>
    <property type="match status" value="1"/>
</dbReference>
<feature type="domain" description="N-acetyltransferase" evidence="3">
    <location>
        <begin position="5"/>
        <end position="168"/>
    </location>
</feature>
<evidence type="ECO:0000313" key="4">
    <source>
        <dbReference type="EMBL" id="RQP21393.1"/>
    </source>
</evidence>
<dbReference type="PROSITE" id="PS51186">
    <property type="entry name" value="GNAT"/>
    <property type="match status" value="1"/>
</dbReference>
<dbReference type="Gene3D" id="3.90.1150.10">
    <property type="entry name" value="Aspartate Aminotransferase, domain 1"/>
    <property type="match status" value="1"/>
</dbReference>
<dbReference type="PANTHER" id="PTHR21152:SF40">
    <property type="entry name" value="ALANINE--GLYOXYLATE AMINOTRANSFERASE"/>
    <property type="match status" value="1"/>
</dbReference>
<evidence type="ECO:0000313" key="5">
    <source>
        <dbReference type="Proteomes" id="UP000267464"/>
    </source>
</evidence>
<dbReference type="InterPro" id="IPR000182">
    <property type="entry name" value="GNAT_dom"/>
</dbReference>
<dbReference type="GO" id="GO:0004760">
    <property type="term" value="F:L-serine-pyruvate transaminase activity"/>
    <property type="evidence" value="ECO:0007669"/>
    <property type="project" value="TreeGrafter"/>
</dbReference>
<dbReference type="InterPro" id="IPR000192">
    <property type="entry name" value="Aminotrans_V_dom"/>
</dbReference>
<dbReference type="InterPro" id="IPR054597">
    <property type="entry name" value="FeeM_cat"/>
</dbReference>
<reference evidence="4 5" key="2">
    <citation type="submission" date="2018-12" db="EMBL/GenBank/DDBJ databases">
        <title>Rhizobacter gummiphilus sp. nov., a rubber-degrading bacterium isolated from the soil of a botanical garden in Japan.</title>
        <authorList>
            <person name="Shunsuke S.S."/>
        </authorList>
    </citation>
    <scope>NUCLEOTIDE SEQUENCE [LARGE SCALE GENOMIC DNA]</scope>
    <source>
        <strain evidence="4 5">S-16</strain>
    </source>
</reference>
<dbReference type="InterPro" id="IPR015421">
    <property type="entry name" value="PyrdxlP-dep_Trfase_major"/>
</dbReference>
<organism evidence="4 5">
    <name type="scientific">Piscinibacter terrae</name>
    <dbReference type="NCBI Taxonomy" id="2496871"/>
    <lineage>
        <taxon>Bacteria</taxon>
        <taxon>Pseudomonadati</taxon>
        <taxon>Pseudomonadota</taxon>
        <taxon>Betaproteobacteria</taxon>
        <taxon>Burkholderiales</taxon>
        <taxon>Sphaerotilaceae</taxon>
        <taxon>Piscinibacter</taxon>
    </lineage>
</organism>
<dbReference type="GO" id="GO:0008453">
    <property type="term" value="F:alanine-glyoxylate transaminase activity"/>
    <property type="evidence" value="ECO:0007669"/>
    <property type="project" value="TreeGrafter"/>
</dbReference>
<dbReference type="SUPFAM" id="SSF53383">
    <property type="entry name" value="PLP-dependent transferases"/>
    <property type="match status" value="1"/>
</dbReference>
<proteinExistence type="predicted"/>
<keyword evidence="2" id="KW-0663">Pyridoxal phosphate</keyword>
<comment type="caution">
    <text evidence="4">The sequence shown here is derived from an EMBL/GenBank/DDBJ whole genome shotgun (WGS) entry which is preliminary data.</text>
</comment>
<dbReference type="PANTHER" id="PTHR21152">
    <property type="entry name" value="AMINOTRANSFERASE CLASS V"/>
    <property type="match status" value="1"/>
</dbReference>
<dbReference type="RefSeq" id="WP_124543763.1">
    <property type="nucleotide sequence ID" value="NZ_QUSW01000011.1"/>
</dbReference>
<accession>A0A3N7HIS2</accession>
<name>A0A3N7HIS2_9BURK</name>
<dbReference type="SUPFAM" id="SSF55729">
    <property type="entry name" value="Acyl-CoA N-acyltransferases (Nat)"/>
    <property type="match status" value="1"/>
</dbReference>
<keyword evidence="4" id="KW-0808">Transferase</keyword>
<dbReference type="Gene3D" id="3.40.630.30">
    <property type="match status" value="1"/>
</dbReference>
<dbReference type="Gene3D" id="3.40.640.10">
    <property type="entry name" value="Type I PLP-dependent aspartate aminotransferase-like (Major domain)"/>
    <property type="match status" value="1"/>
</dbReference>